<comment type="caution">
    <text evidence="1">The sequence shown here is derived from an EMBL/GenBank/DDBJ whole genome shotgun (WGS) entry which is preliminary data.</text>
</comment>
<dbReference type="AlphaFoldDB" id="A0AAV9UJU9"/>
<organism evidence="1 2">
    <name type="scientific">Orbilia brochopaga</name>
    <dbReference type="NCBI Taxonomy" id="3140254"/>
    <lineage>
        <taxon>Eukaryota</taxon>
        <taxon>Fungi</taxon>
        <taxon>Dikarya</taxon>
        <taxon>Ascomycota</taxon>
        <taxon>Pezizomycotina</taxon>
        <taxon>Orbiliomycetes</taxon>
        <taxon>Orbiliales</taxon>
        <taxon>Orbiliaceae</taxon>
        <taxon>Orbilia</taxon>
    </lineage>
</organism>
<reference evidence="1 2" key="1">
    <citation type="submission" date="2019-10" db="EMBL/GenBank/DDBJ databases">
        <authorList>
            <person name="Palmer J.M."/>
        </authorList>
    </citation>
    <scope>NUCLEOTIDE SEQUENCE [LARGE SCALE GENOMIC DNA]</scope>
    <source>
        <strain evidence="1 2">TWF696</strain>
    </source>
</reference>
<proteinExistence type="predicted"/>
<name>A0AAV9UJU9_9PEZI</name>
<dbReference type="Proteomes" id="UP001375240">
    <property type="component" value="Unassembled WGS sequence"/>
</dbReference>
<sequence>MHAGNLTFSPTELKLELLAARPRSRVRHMHALLSLSLEARSLVDGSGSWQPALRAVQYKYYATASREPPPQYSEPGNCGQRIFMPSLAGYLRCFERTHPWD</sequence>
<gene>
    <name evidence="1" type="ORF">TWF696_008518</name>
</gene>
<evidence type="ECO:0000313" key="1">
    <source>
        <dbReference type="EMBL" id="KAK6341444.1"/>
    </source>
</evidence>
<keyword evidence="2" id="KW-1185">Reference proteome</keyword>
<protein>
    <submittedName>
        <fullName evidence="1">Uncharacterized protein</fullName>
    </submittedName>
</protein>
<accession>A0AAV9UJU9</accession>
<dbReference type="EMBL" id="JAVHNQ010000007">
    <property type="protein sequence ID" value="KAK6341444.1"/>
    <property type="molecule type" value="Genomic_DNA"/>
</dbReference>
<evidence type="ECO:0000313" key="2">
    <source>
        <dbReference type="Proteomes" id="UP001375240"/>
    </source>
</evidence>